<keyword evidence="1" id="KW-0732">Signal</keyword>
<evidence type="ECO:0000256" key="1">
    <source>
        <dbReference type="SAM" id="SignalP"/>
    </source>
</evidence>
<dbReference type="RefSeq" id="WP_092363637.1">
    <property type="nucleotide sequence ID" value="NZ_BMGV01000003.1"/>
</dbReference>
<dbReference type="EMBL" id="FNYD01000003">
    <property type="protein sequence ID" value="SEJ05531.1"/>
    <property type="molecule type" value="Genomic_DNA"/>
</dbReference>
<dbReference type="STRING" id="1227549.SAMN05444007_103223"/>
<proteinExistence type="predicted"/>
<keyword evidence="3" id="KW-1185">Reference proteome</keyword>
<reference evidence="2 3" key="1">
    <citation type="submission" date="2016-10" db="EMBL/GenBank/DDBJ databases">
        <authorList>
            <person name="de Groot N.N."/>
        </authorList>
    </citation>
    <scope>NUCLEOTIDE SEQUENCE [LARGE SCALE GENOMIC DNA]</scope>
    <source>
        <strain evidence="2 3">DSM 29340</strain>
    </source>
</reference>
<dbReference type="OrthoDB" id="7837118at2"/>
<evidence type="ECO:0000313" key="3">
    <source>
        <dbReference type="Proteomes" id="UP000199379"/>
    </source>
</evidence>
<feature type="chain" id="PRO_5011783073" evidence="1">
    <location>
        <begin position="19"/>
        <end position="190"/>
    </location>
</feature>
<dbReference type="AlphaFoldDB" id="A0A1H6VLN3"/>
<organism evidence="2 3">
    <name type="scientific">Cribrihabitans marinus</name>
    <dbReference type="NCBI Taxonomy" id="1227549"/>
    <lineage>
        <taxon>Bacteria</taxon>
        <taxon>Pseudomonadati</taxon>
        <taxon>Pseudomonadota</taxon>
        <taxon>Alphaproteobacteria</taxon>
        <taxon>Rhodobacterales</taxon>
        <taxon>Paracoccaceae</taxon>
        <taxon>Cribrihabitans</taxon>
    </lineage>
</organism>
<feature type="signal peptide" evidence="1">
    <location>
        <begin position="1"/>
        <end position="18"/>
    </location>
</feature>
<gene>
    <name evidence="2" type="ORF">SAMN05444007_103223</name>
</gene>
<dbReference type="Proteomes" id="UP000199379">
    <property type="component" value="Unassembled WGS sequence"/>
</dbReference>
<sequence length="190" mass="20490">MRRLFPLVLLWLAGPALAQSADPMELQRCIWRCLADSPGAQSPQYHACVSRMCTAPPQQQSPAPAPGGAWTGGVASDGVTRFAGIAEPAGSGRGFYFMCDGRGDGYLMLYALDRREGRYQLRIDGRSFPTVFHRARQQLTVDLRPGAPLLDILAGGTWIEIVDPDGMLALSLSLAEAGPALANVRQGCRF</sequence>
<protein>
    <submittedName>
        <fullName evidence="2">Uncharacterized protein</fullName>
    </submittedName>
</protein>
<accession>A0A1H6VLN3</accession>
<evidence type="ECO:0000313" key="2">
    <source>
        <dbReference type="EMBL" id="SEJ05531.1"/>
    </source>
</evidence>
<name>A0A1H6VLN3_9RHOB</name>